<evidence type="ECO:0000313" key="4">
    <source>
        <dbReference type="EMBL" id="ODQ49262.1"/>
    </source>
</evidence>
<keyword evidence="2" id="KW-0479">Metal-binding</keyword>
<reference evidence="4 5" key="1">
    <citation type="journal article" date="2016" name="Proc. Natl. Acad. Sci. U.S.A.">
        <title>Comparative genomics of biotechnologically important yeasts.</title>
        <authorList>
            <person name="Riley R."/>
            <person name="Haridas S."/>
            <person name="Wolfe K.H."/>
            <person name="Lopes M.R."/>
            <person name="Hittinger C.T."/>
            <person name="Goeker M."/>
            <person name="Salamov A.A."/>
            <person name="Wisecaver J.H."/>
            <person name="Long T.M."/>
            <person name="Calvey C.H."/>
            <person name="Aerts A.L."/>
            <person name="Barry K.W."/>
            <person name="Choi C."/>
            <person name="Clum A."/>
            <person name="Coughlan A.Y."/>
            <person name="Deshpande S."/>
            <person name="Douglass A.P."/>
            <person name="Hanson S.J."/>
            <person name="Klenk H.-P."/>
            <person name="LaButti K.M."/>
            <person name="Lapidus A."/>
            <person name="Lindquist E.A."/>
            <person name="Lipzen A.M."/>
            <person name="Meier-Kolthoff J.P."/>
            <person name="Ohm R.A."/>
            <person name="Otillar R.P."/>
            <person name="Pangilinan J.L."/>
            <person name="Peng Y."/>
            <person name="Rokas A."/>
            <person name="Rosa C.A."/>
            <person name="Scheuner C."/>
            <person name="Sibirny A.A."/>
            <person name="Slot J.C."/>
            <person name="Stielow J.B."/>
            <person name="Sun H."/>
            <person name="Kurtzman C.P."/>
            <person name="Blackwell M."/>
            <person name="Grigoriev I.V."/>
            <person name="Jeffries T.W."/>
        </authorList>
    </citation>
    <scope>NUCLEOTIDE SEQUENCE [LARGE SCALE GENOMIC DNA]</scope>
    <source>
        <strain evidence="4 5">NRRL Y-2026</strain>
    </source>
</reference>
<dbReference type="OrthoDB" id="10248838at2759"/>
<dbReference type="Pfam" id="PF05907">
    <property type="entry name" value="CXXC_Zn-b_euk"/>
    <property type="match status" value="1"/>
</dbReference>
<dbReference type="SUPFAM" id="SSF141678">
    <property type="entry name" value="MAL13P1.257-like"/>
    <property type="match status" value="1"/>
</dbReference>
<evidence type="ECO:0000256" key="3">
    <source>
        <dbReference type="ARBA" id="ARBA00022833"/>
    </source>
</evidence>
<protein>
    <recommendedName>
        <fullName evidence="6">DUF866-domain-containing protein</fullName>
    </recommendedName>
</protein>
<dbReference type="STRING" id="763406.A0A1E3NT61"/>
<evidence type="ECO:0008006" key="6">
    <source>
        <dbReference type="Google" id="ProtNLM"/>
    </source>
</evidence>
<dbReference type="GO" id="GO:0008270">
    <property type="term" value="F:zinc ion binding"/>
    <property type="evidence" value="ECO:0007669"/>
    <property type="project" value="TreeGrafter"/>
</dbReference>
<dbReference type="GeneID" id="30180436"/>
<dbReference type="PANTHER" id="PTHR12857">
    <property type="entry name" value="CXXC MOTIF CONTAINING ZINC BINDING PROTEIN"/>
    <property type="match status" value="1"/>
</dbReference>
<accession>A0A1E3NT61</accession>
<evidence type="ECO:0000256" key="1">
    <source>
        <dbReference type="ARBA" id="ARBA00007818"/>
    </source>
</evidence>
<keyword evidence="3" id="KW-0862">Zinc</keyword>
<gene>
    <name evidence="4" type="ORF">PICMEDRAFT_70816</name>
</gene>
<name>A0A1E3NT61_9ASCO</name>
<dbReference type="RefSeq" id="XP_019020375.1">
    <property type="nucleotide sequence ID" value="XM_019163749.1"/>
</dbReference>
<dbReference type="Proteomes" id="UP000094455">
    <property type="component" value="Unassembled WGS sequence"/>
</dbReference>
<dbReference type="AlphaFoldDB" id="A0A1E3NT61"/>
<sequence>MVQHLFLSAELSNVTDLRPQDSVSQPFEYSFIIRCINCREVHSKPITVNLYERYETGDSKGDASFVSSCTFCKSKSQLSIKLPSKFKGYSQDDSGQRVKMLEIDARGYDVVEYVADGPFVCKGSESGCEFKEVLLEDTEWYDYDDEAAQETSITDVKWEIAKK</sequence>
<comment type="similarity">
    <text evidence="1">Belongs to the UPF0587 family.</text>
</comment>
<dbReference type="InterPro" id="IPR008584">
    <property type="entry name" value="CXXC_Zn-binding_euk"/>
</dbReference>
<evidence type="ECO:0000313" key="5">
    <source>
        <dbReference type="Proteomes" id="UP000094455"/>
    </source>
</evidence>
<dbReference type="PANTHER" id="PTHR12857:SF0">
    <property type="entry name" value="CXXC MOTIF CONTAINING ZINC BINDING PROTEIN"/>
    <property type="match status" value="1"/>
</dbReference>
<dbReference type="EMBL" id="KV454001">
    <property type="protein sequence ID" value="ODQ49262.1"/>
    <property type="molecule type" value="Genomic_DNA"/>
</dbReference>
<evidence type="ECO:0000256" key="2">
    <source>
        <dbReference type="ARBA" id="ARBA00022723"/>
    </source>
</evidence>
<proteinExistence type="inferred from homology"/>
<organism evidence="4 5">
    <name type="scientific">Pichia membranifaciens NRRL Y-2026</name>
    <dbReference type="NCBI Taxonomy" id="763406"/>
    <lineage>
        <taxon>Eukaryota</taxon>
        <taxon>Fungi</taxon>
        <taxon>Dikarya</taxon>
        <taxon>Ascomycota</taxon>
        <taxon>Saccharomycotina</taxon>
        <taxon>Pichiomycetes</taxon>
        <taxon>Pichiales</taxon>
        <taxon>Pichiaceae</taxon>
        <taxon>Pichia</taxon>
    </lineage>
</organism>
<keyword evidence="5" id="KW-1185">Reference proteome</keyword>